<gene>
    <name evidence="2" type="ORF">G5B40_04515</name>
</gene>
<feature type="transmembrane region" description="Helical" evidence="1">
    <location>
        <begin position="267"/>
        <end position="288"/>
    </location>
</feature>
<accession>A0A7L5BVD4</accession>
<protein>
    <submittedName>
        <fullName evidence="2">Cell division protein FtsX</fullName>
    </submittedName>
</protein>
<keyword evidence="2" id="KW-0131">Cell cycle</keyword>
<dbReference type="EMBL" id="CP049056">
    <property type="protein sequence ID" value="QIE54768.1"/>
    <property type="molecule type" value="Genomic_DNA"/>
</dbReference>
<feature type="transmembrane region" description="Helical" evidence="1">
    <location>
        <begin position="24"/>
        <end position="50"/>
    </location>
</feature>
<keyword evidence="2" id="KW-0132">Cell division</keyword>
<keyword evidence="3" id="KW-1185">Reference proteome</keyword>
<reference evidence="2 3" key="1">
    <citation type="submission" date="2020-02" db="EMBL/GenBank/DDBJ databases">
        <title>complete genome sequence of Rhodobacteraceae bacterium.</title>
        <authorList>
            <person name="Park J."/>
            <person name="Kim Y.-S."/>
            <person name="Kim K.-H."/>
        </authorList>
    </citation>
    <scope>NUCLEOTIDE SEQUENCE [LARGE SCALE GENOMIC DNA]</scope>
    <source>
        <strain evidence="2 3">RR4-56</strain>
    </source>
</reference>
<evidence type="ECO:0000313" key="2">
    <source>
        <dbReference type="EMBL" id="QIE54768.1"/>
    </source>
</evidence>
<organism evidence="2 3">
    <name type="scientific">Pikeienuella piscinae</name>
    <dbReference type="NCBI Taxonomy" id="2748098"/>
    <lineage>
        <taxon>Bacteria</taxon>
        <taxon>Pseudomonadati</taxon>
        <taxon>Pseudomonadota</taxon>
        <taxon>Alphaproteobacteria</taxon>
        <taxon>Rhodobacterales</taxon>
        <taxon>Paracoccaceae</taxon>
        <taxon>Pikeienuella</taxon>
    </lineage>
</organism>
<dbReference type="KEGG" id="hdh:G5B40_04515"/>
<name>A0A7L5BVD4_9RHOB</name>
<keyword evidence="1" id="KW-0812">Transmembrane</keyword>
<proteinExistence type="predicted"/>
<keyword evidence="1" id="KW-0472">Membrane</keyword>
<evidence type="ECO:0000256" key="1">
    <source>
        <dbReference type="SAM" id="Phobius"/>
    </source>
</evidence>
<feature type="transmembrane region" description="Helical" evidence="1">
    <location>
        <begin position="227"/>
        <end position="247"/>
    </location>
</feature>
<feature type="transmembrane region" description="Helical" evidence="1">
    <location>
        <begin position="180"/>
        <end position="206"/>
    </location>
</feature>
<dbReference type="AlphaFoldDB" id="A0A7L5BVD4"/>
<evidence type="ECO:0000313" key="3">
    <source>
        <dbReference type="Proteomes" id="UP000503336"/>
    </source>
</evidence>
<keyword evidence="1" id="KW-1133">Transmembrane helix</keyword>
<dbReference type="GO" id="GO:0051301">
    <property type="term" value="P:cell division"/>
    <property type="evidence" value="ECO:0007669"/>
    <property type="project" value="UniProtKB-KW"/>
</dbReference>
<dbReference type="RefSeq" id="WP_165095562.1">
    <property type="nucleotide sequence ID" value="NZ_CP049056.1"/>
</dbReference>
<sequence>MNALRLVQGALSAKAPPIAPRARVIGGLIALVAAATGFLAAAGALTGFAADRIAGRWSAELSAVATVRVSAPAEGDTDAIALSALAVLESTPGVASAHLLSEAESRALLSPWLGPDADIAALPVPALIDVQLEPGGPDVEEVRRRLALDAPGAVWDDHREWRAPLIVAARGLRRAAAAGVLLSTGALAAMVAVAATATLWSGSGVVRTLKLIGAEDRFISRAFERPFALRAAIGAGLGALVAALIAANMPPVEGIENFTAGGLGADWRVILITPFAAALIAGLTALGATRAAAHFVLRGR</sequence>
<dbReference type="Proteomes" id="UP000503336">
    <property type="component" value="Chromosome"/>
</dbReference>